<dbReference type="Proteomes" id="UP001244552">
    <property type="component" value="Unassembled WGS sequence"/>
</dbReference>
<dbReference type="InterPro" id="IPR001303">
    <property type="entry name" value="Aldolase_II/adducin_N"/>
</dbReference>
<protein>
    <submittedName>
        <fullName evidence="4">Ribulose-5-phosphate 4-epimerase/fuculose-1-phosphate aldolase</fullName>
    </submittedName>
</protein>
<dbReference type="PANTHER" id="PTHR10672">
    <property type="entry name" value="ADDUCIN"/>
    <property type="match status" value="1"/>
</dbReference>
<name>A0ABU0MMR4_9PROT</name>
<reference evidence="4 5" key="1">
    <citation type="submission" date="2023-07" db="EMBL/GenBank/DDBJ databases">
        <title>Genomic Encyclopedia of Type Strains, Phase IV (KMG-IV): sequencing the most valuable type-strain genomes for metagenomic binning, comparative biology and taxonomic classification.</title>
        <authorList>
            <person name="Goeker M."/>
        </authorList>
    </citation>
    <scope>NUCLEOTIDE SEQUENCE [LARGE SCALE GENOMIC DNA]</scope>
    <source>
        <strain evidence="4 5">DSM 19922</strain>
    </source>
</reference>
<dbReference type="NCBIfam" id="NF004855">
    <property type="entry name" value="PRK06208.1"/>
    <property type="match status" value="1"/>
</dbReference>
<dbReference type="PANTHER" id="PTHR10672:SF3">
    <property type="entry name" value="PROTEIN HU-LI TAI SHAO"/>
    <property type="match status" value="1"/>
</dbReference>
<accession>A0ABU0MMR4</accession>
<dbReference type="Pfam" id="PF00596">
    <property type="entry name" value="Aldolase_II"/>
    <property type="match status" value="1"/>
</dbReference>
<evidence type="ECO:0000256" key="2">
    <source>
        <dbReference type="SAM" id="MobiDB-lite"/>
    </source>
</evidence>
<gene>
    <name evidence="4" type="ORF">QO018_003614</name>
</gene>
<dbReference type="EMBL" id="JAUSVU010000013">
    <property type="protein sequence ID" value="MDQ0534737.1"/>
    <property type="molecule type" value="Genomic_DNA"/>
</dbReference>
<keyword evidence="5" id="KW-1185">Reference proteome</keyword>
<dbReference type="InterPro" id="IPR051017">
    <property type="entry name" value="Aldolase-II_Adducin_sf"/>
</dbReference>
<feature type="domain" description="Class II aldolase/adducin N-terminal" evidence="3">
    <location>
        <begin position="40"/>
        <end position="220"/>
    </location>
</feature>
<dbReference type="Gene3D" id="3.40.225.10">
    <property type="entry name" value="Class II aldolase/adducin N-terminal domain"/>
    <property type="match status" value="1"/>
</dbReference>
<comment type="caution">
    <text evidence="4">The sequence shown here is derived from an EMBL/GenBank/DDBJ whole genome shotgun (WGS) entry which is preliminary data.</text>
</comment>
<evidence type="ECO:0000313" key="5">
    <source>
        <dbReference type="Proteomes" id="UP001244552"/>
    </source>
</evidence>
<dbReference type="InterPro" id="IPR036409">
    <property type="entry name" value="Aldolase_II/adducin_N_sf"/>
</dbReference>
<proteinExistence type="inferred from homology"/>
<evidence type="ECO:0000256" key="1">
    <source>
        <dbReference type="ARBA" id="ARBA00037961"/>
    </source>
</evidence>
<feature type="region of interest" description="Disordered" evidence="2">
    <location>
        <begin position="1"/>
        <end position="26"/>
    </location>
</feature>
<organism evidence="4 5">
    <name type="scientific">Azospirillum picis</name>
    <dbReference type="NCBI Taxonomy" id="488438"/>
    <lineage>
        <taxon>Bacteria</taxon>
        <taxon>Pseudomonadati</taxon>
        <taxon>Pseudomonadota</taxon>
        <taxon>Alphaproteobacteria</taxon>
        <taxon>Rhodospirillales</taxon>
        <taxon>Azospirillaceae</taxon>
        <taxon>Azospirillum</taxon>
    </lineage>
</organism>
<dbReference type="RefSeq" id="WP_209983844.1">
    <property type="nucleotide sequence ID" value="NZ_JAGINO010000012.1"/>
</dbReference>
<comment type="similarity">
    <text evidence="1">Belongs to the aldolase class II family.</text>
</comment>
<sequence>MTLAQPFADPVVQPRPRKFWPPADPVSHDSVEAERLHRKQRLAATFRLFGRYGFDQGLAGHVTARDPEHPDRFWINPLGQHFRSIRVSDLHLVDGDGTILEGDRAINQAGFTIHSAIHRARPDVVAAAHTHSTYGKAWSTLGRPLDPLSQDAAAFHEDQVIFDPYSGVVLTEGEGRRLVEALGDRKLAILKNHGLLTVGPTVEAAVWWYITADNAAHTQLLAEAAGTPQPIDDATARLTRSQVGTHQGGAYNFHPLWEWIVAAEPDLLD</sequence>
<dbReference type="SMART" id="SM01007">
    <property type="entry name" value="Aldolase_II"/>
    <property type="match status" value="1"/>
</dbReference>
<dbReference type="SUPFAM" id="SSF53639">
    <property type="entry name" value="AraD/HMP-PK domain-like"/>
    <property type="match status" value="1"/>
</dbReference>
<evidence type="ECO:0000313" key="4">
    <source>
        <dbReference type="EMBL" id="MDQ0534737.1"/>
    </source>
</evidence>
<evidence type="ECO:0000259" key="3">
    <source>
        <dbReference type="SMART" id="SM01007"/>
    </source>
</evidence>